<evidence type="ECO:0000313" key="7">
    <source>
        <dbReference type="EMBL" id="ASJ71413.1"/>
    </source>
</evidence>
<dbReference type="PANTHER" id="PTHR44757:SF2">
    <property type="entry name" value="BIOFILM ARCHITECTURE MAINTENANCE PROTEIN MBAA"/>
    <property type="match status" value="1"/>
</dbReference>
<dbReference type="PROSITE" id="PS50885">
    <property type="entry name" value="HAMP"/>
    <property type="match status" value="1"/>
</dbReference>
<dbReference type="InterPro" id="IPR029787">
    <property type="entry name" value="Nucleotide_cyclase"/>
</dbReference>
<dbReference type="PANTHER" id="PTHR44757">
    <property type="entry name" value="DIGUANYLATE CYCLASE DGCP"/>
    <property type="match status" value="1"/>
</dbReference>
<dbReference type="InterPro" id="IPR000160">
    <property type="entry name" value="GGDEF_dom"/>
</dbReference>
<dbReference type="CDD" id="cd01949">
    <property type="entry name" value="GGDEF"/>
    <property type="match status" value="1"/>
</dbReference>
<evidence type="ECO:0000259" key="4">
    <source>
        <dbReference type="PROSITE" id="PS50883"/>
    </source>
</evidence>
<dbReference type="KEGG" id="gai:IMCC3135_06530"/>
<gene>
    <name evidence="7" type="ORF">IMCC3135_06530</name>
</gene>
<dbReference type="GO" id="GO:0007165">
    <property type="term" value="P:signal transduction"/>
    <property type="evidence" value="ECO:0007669"/>
    <property type="project" value="InterPro"/>
</dbReference>
<dbReference type="Gene3D" id="3.20.20.450">
    <property type="entry name" value="EAL domain"/>
    <property type="match status" value="1"/>
</dbReference>
<feature type="domain" description="HAMP" evidence="5">
    <location>
        <begin position="182"/>
        <end position="237"/>
    </location>
</feature>
<dbReference type="Pfam" id="PF00990">
    <property type="entry name" value="GGDEF"/>
    <property type="match status" value="1"/>
</dbReference>
<dbReference type="GO" id="GO:0016020">
    <property type="term" value="C:membrane"/>
    <property type="evidence" value="ECO:0007669"/>
    <property type="project" value="InterPro"/>
</dbReference>
<dbReference type="AlphaFoldDB" id="A0A2Z2NJW7"/>
<dbReference type="InterPro" id="IPR052155">
    <property type="entry name" value="Biofilm_reg_signaling"/>
</dbReference>
<keyword evidence="3" id="KW-1133">Transmembrane helix</keyword>
<dbReference type="Proteomes" id="UP000250079">
    <property type="component" value="Chromosome"/>
</dbReference>
<keyword evidence="2" id="KW-0973">c-di-GMP</keyword>
<accession>A0A2Z2NJW7</accession>
<keyword evidence="3" id="KW-0472">Membrane</keyword>
<dbReference type="SUPFAM" id="SSF141868">
    <property type="entry name" value="EAL domain-like"/>
    <property type="match status" value="1"/>
</dbReference>
<dbReference type="FunFam" id="3.20.20.450:FF:000001">
    <property type="entry name" value="Cyclic di-GMP phosphodiesterase yahA"/>
    <property type="match status" value="1"/>
</dbReference>
<dbReference type="OrthoDB" id="9176779at2"/>
<dbReference type="SUPFAM" id="SSF55073">
    <property type="entry name" value="Nucleotide cyclase"/>
    <property type="match status" value="1"/>
</dbReference>
<dbReference type="PROSITE" id="PS50887">
    <property type="entry name" value="GGDEF"/>
    <property type="match status" value="1"/>
</dbReference>
<dbReference type="InterPro" id="IPR003660">
    <property type="entry name" value="HAMP_dom"/>
</dbReference>
<dbReference type="InterPro" id="IPR001633">
    <property type="entry name" value="EAL_dom"/>
</dbReference>
<evidence type="ECO:0000259" key="6">
    <source>
        <dbReference type="PROSITE" id="PS50887"/>
    </source>
</evidence>
<evidence type="ECO:0000256" key="2">
    <source>
        <dbReference type="ARBA" id="ARBA00022636"/>
    </source>
</evidence>
<dbReference type="EMBL" id="CP018632">
    <property type="protein sequence ID" value="ASJ71413.1"/>
    <property type="molecule type" value="Genomic_DNA"/>
</dbReference>
<evidence type="ECO:0000256" key="3">
    <source>
        <dbReference type="SAM" id="Phobius"/>
    </source>
</evidence>
<protein>
    <recommendedName>
        <fullName evidence="1">cyclic-guanylate-specific phosphodiesterase</fullName>
        <ecNumber evidence="1">3.1.4.52</ecNumber>
    </recommendedName>
</protein>
<dbReference type="PROSITE" id="PS50883">
    <property type="entry name" value="EAL"/>
    <property type="match status" value="1"/>
</dbReference>
<dbReference type="SMART" id="SM00267">
    <property type="entry name" value="GGDEF"/>
    <property type="match status" value="1"/>
</dbReference>
<reference evidence="7 8" key="1">
    <citation type="submission" date="2016-12" db="EMBL/GenBank/DDBJ databases">
        <authorList>
            <person name="Song W.-J."/>
            <person name="Kurnit D.M."/>
        </authorList>
    </citation>
    <scope>NUCLEOTIDE SEQUENCE [LARGE SCALE GENOMIC DNA]</scope>
    <source>
        <strain evidence="7 8">IMCC3135</strain>
    </source>
</reference>
<dbReference type="SMART" id="SM00052">
    <property type="entry name" value="EAL"/>
    <property type="match status" value="1"/>
</dbReference>
<feature type="transmembrane region" description="Helical" evidence="3">
    <location>
        <begin position="154"/>
        <end position="180"/>
    </location>
</feature>
<feature type="domain" description="GGDEF" evidence="6">
    <location>
        <begin position="280"/>
        <end position="420"/>
    </location>
</feature>
<keyword evidence="8" id="KW-1185">Reference proteome</keyword>
<dbReference type="GO" id="GO:0071111">
    <property type="term" value="F:cyclic-guanylate-specific phosphodiesterase activity"/>
    <property type="evidence" value="ECO:0007669"/>
    <property type="project" value="UniProtKB-EC"/>
</dbReference>
<evidence type="ECO:0000313" key="8">
    <source>
        <dbReference type="Proteomes" id="UP000250079"/>
    </source>
</evidence>
<dbReference type="InterPro" id="IPR043128">
    <property type="entry name" value="Rev_trsase/Diguanyl_cyclase"/>
</dbReference>
<dbReference type="EC" id="3.1.4.52" evidence="1"/>
<dbReference type="Gene3D" id="3.30.70.270">
    <property type="match status" value="1"/>
</dbReference>
<dbReference type="NCBIfam" id="TIGR00254">
    <property type="entry name" value="GGDEF"/>
    <property type="match status" value="1"/>
</dbReference>
<sequence length="707" mass="78806">MYPTGRDFLNFRAFTSTVYRSRAIQALSGSVALTLLIVQLTLFYPSIYEQYESQIIEQSRVELALVRAAFFNADPEQISVPDTLLSDSLVGLVLVDASGRLLLNKGNTFDYVHDSGASVTESGTVHSENWTIPAKTSSLSGIGFIEREQIVNAALFKALGLSAFALLTSLTGALVAMFGAHRWYVGPIEQLIGALRDSRENSEGQLPESIEVTDGNDLRPLAEEFNGLIEAQRKAARQVKVKQQYLEFAAHHDPLTHLPNRLMFEDTLKRTVTETIASGLKFAVFLVDLDNFKFFNDQYGHLVGDKMVAEVGNRLRTMMRDIDLVARLDGDEFVVIQRDVEDTDSAEEVARRIMNVATAPYEYRGFTLKTAVSVGISSFPDDVHVQQDEHMLGEEIVNNAAVALQEAKSNGKNQYQLFNEKMRLRLTARIRLEQDLKIALQDEQFEVYYQPKINIHTRQCTGAEALVRWRHPVNGFVSPDAFVPVCEETGLIIELGAWILRTACIKTRELQEQGYPGLNVAVNISAVQFTDGGLLPMVVRALEESGLASELLELEITESAVMHDPEEVILSLHELSEHGMKLAIDDFGTGYSSLAYLKRFPVNTLKIDRAFITDISSDNDDVAIVEAVLGLGKHFNMKVVAEGVEDEEQLNFLKAQGCDIAQGYFISKPLSSEQYNHWLERWPYGVQSGSVIRMPELPAPDRTGTDD</sequence>
<evidence type="ECO:0000259" key="5">
    <source>
        <dbReference type="PROSITE" id="PS50885"/>
    </source>
</evidence>
<feature type="domain" description="EAL" evidence="4">
    <location>
        <begin position="429"/>
        <end position="683"/>
    </location>
</feature>
<dbReference type="InterPro" id="IPR035919">
    <property type="entry name" value="EAL_sf"/>
</dbReference>
<dbReference type="CDD" id="cd01948">
    <property type="entry name" value="EAL"/>
    <property type="match status" value="1"/>
</dbReference>
<evidence type="ECO:0000256" key="1">
    <source>
        <dbReference type="ARBA" id="ARBA00012282"/>
    </source>
</evidence>
<name>A0A2Z2NJW7_9GAMM</name>
<organism evidence="7 8">
    <name type="scientific">Granulosicoccus antarcticus IMCC3135</name>
    <dbReference type="NCBI Taxonomy" id="1192854"/>
    <lineage>
        <taxon>Bacteria</taxon>
        <taxon>Pseudomonadati</taxon>
        <taxon>Pseudomonadota</taxon>
        <taxon>Gammaproteobacteria</taxon>
        <taxon>Chromatiales</taxon>
        <taxon>Granulosicoccaceae</taxon>
        <taxon>Granulosicoccus</taxon>
    </lineage>
</organism>
<dbReference type="Pfam" id="PF00563">
    <property type="entry name" value="EAL"/>
    <property type="match status" value="1"/>
</dbReference>
<feature type="transmembrane region" description="Helical" evidence="3">
    <location>
        <begin position="23"/>
        <end position="44"/>
    </location>
</feature>
<keyword evidence="3" id="KW-0812">Transmembrane</keyword>
<proteinExistence type="predicted"/>